<name>A0ABV7CAN4_9VIBR</name>
<feature type="domain" description="M23ase beta-sheet core" evidence="1">
    <location>
        <begin position="89"/>
        <end position="188"/>
    </location>
</feature>
<dbReference type="EMBL" id="JBHRSE010000039">
    <property type="protein sequence ID" value="MFC3023420.1"/>
    <property type="molecule type" value="Genomic_DNA"/>
</dbReference>
<reference evidence="3" key="1">
    <citation type="journal article" date="2019" name="Int. J. Syst. Evol. Microbiol.">
        <title>The Global Catalogue of Microorganisms (GCM) 10K type strain sequencing project: providing services to taxonomists for standard genome sequencing and annotation.</title>
        <authorList>
            <consortium name="The Broad Institute Genomics Platform"/>
            <consortium name="The Broad Institute Genome Sequencing Center for Infectious Disease"/>
            <person name="Wu L."/>
            <person name="Ma J."/>
        </authorList>
    </citation>
    <scope>NUCLEOTIDE SEQUENCE [LARGE SCALE GENOMIC DNA]</scope>
    <source>
        <strain evidence="3">KCTC 62784</strain>
    </source>
</reference>
<accession>A0ABV7CAN4</accession>
<dbReference type="Proteomes" id="UP001595384">
    <property type="component" value="Unassembled WGS sequence"/>
</dbReference>
<keyword evidence="3" id="KW-1185">Reference proteome</keyword>
<evidence type="ECO:0000313" key="3">
    <source>
        <dbReference type="Proteomes" id="UP001595384"/>
    </source>
</evidence>
<dbReference type="InterPro" id="IPR011055">
    <property type="entry name" value="Dup_hybrid_motif"/>
</dbReference>
<comment type="caution">
    <text evidence="2">The sequence shown here is derived from an EMBL/GenBank/DDBJ whole genome shotgun (WGS) entry which is preliminary data.</text>
</comment>
<protein>
    <submittedName>
        <fullName evidence="2">Peptidoglycan DD-metalloendopeptidase family protein</fullName>
    </submittedName>
</protein>
<sequence>MSAAFEALIKRYDYHPVIPAERQYGQPLIVDLTPESEIWQKVSDGHDYAQEIKRQAAELQATVEVGRYAEERLIYQETDNFVGQEARTLHIGIDLGIPAGNPVYAPLEGCVLGFGNDPTQGSYGPSVVLRHELEGQVFHTLYGHLSVRSLAALSVGQEIGRGEAFAAIGSPDENGGWPPHLHFQLIRDMQGHTADYVGVVDPQYAEFYLDNCPDPNWILNMSL</sequence>
<evidence type="ECO:0000259" key="1">
    <source>
        <dbReference type="Pfam" id="PF01551"/>
    </source>
</evidence>
<dbReference type="CDD" id="cd12797">
    <property type="entry name" value="M23_peptidase"/>
    <property type="match status" value="1"/>
</dbReference>
<dbReference type="Gene3D" id="2.70.70.10">
    <property type="entry name" value="Glucose Permease (Domain IIA)"/>
    <property type="match status" value="1"/>
</dbReference>
<dbReference type="Pfam" id="PF01551">
    <property type="entry name" value="Peptidase_M23"/>
    <property type="match status" value="1"/>
</dbReference>
<dbReference type="RefSeq" id="WP_123016372.1">
    <property type="nucleotide sequence ID" value="NZ_AP024911.1"/>
</dbReference>
<dbReference type="PANTHER" id="PTHR21666">
    <property type="entry name" value="PEPTIDASE-RELATED"/>
    <property type="match status" value="1"/>
</dbReference>
<dbReference type="PANTHER" id="PTHR21666:SF270">
    <property type="entry name" value="MUREIN HYDROLASE ACTIVATOR ENVC"/>
    <property type="match status" value="1"/>
</dbReference>
<proteinExistence type="predicted"/>
<organism evidence="2 3">
    <name type="scientific">Vibrio zhugei</name>
    <dbReference type="NCBI Taxonomy" id="2479546"/>
    <lineage>
        <taxon>Bacteria</taxon>
        <taxon>Pseudomonadati</taxon>
        <taxon>Pseudomonadota</taxon>
        <taxon>Gammaproteobacteria</taxon>
        <taxon>Vibrionales</taxon>
        <taxon>Vibrionaceae</taxon>
        <taxon>Vibrio</taxon>
    </lineage>
</organism>
<dbReference type="InterPro" id="IPR050570">
    <property type="entry name" value="Cell_wall_metabolism_enzyme"/>
</dbReference>
<dbReference type="SUPFAM" id="SSF51261">
    <property type="entry name" value="Duplicated hybrid motif"/>
    <property type="match status" value="1"/>
</dbReference>
<dbReference type="InterPro" id="IPR016047">
    <property type="entry name" value="M23ase_b-sheet_dom"/>
</dbReference>
<gene>
    <name evidence="2" type="ORF">ACFODT_06260</name>
</gene>
<evidence type="ECO:0000313" key="2">
    <source>
        <dbReference type="EMBL" id="MFC3023420.1"/>
    </source>
</evidence>